<feature type="transmembrane region" description="Helical" evidence="6">
    <location>
        <begin position="277"/>
        <end position="295"/>
    </location>
</feature>
<dbReference type="EMBL" id="CP059833">
    <property type="protein sequence ID" value="QMV85129.1"/>
    <property type="molecule type" value="Genomic_DNA"/>
</dbReference>
<dbReference type="PROSITE" id="PS50850">
    <property type="entry name" value="MFS"/>
    <property type="match status" value="1"/>
</dbReference>
<reference evidence="8 9" key="1">
    <citation type="submission" date="2020-07" db="EMBL/GenBank/DDBJ databases">
        <title>non toxigenic Corynebacterium sp. nov from a clinical source.</title>
        <authorList>
            <person name="Bernier A.-M."/>
            <person name="Bernard K."/>
        </authorList>
    </citation>
    <scope>NUCLEOTIDE SEQUENCE [LARGE SCALE GENOMIC DNA]</scope>
    <source>
        <strain evidence="9">NML 93-0612</strain>
    </source>
</reference>
<keyword evidence="3 6" id="KW-0812">Transmembrane</keyword>
<dbReference type="InterPro" id="IPR020846">
    <property type="entry name" value="MFS_dom"/>
</dbReference>
<evidence type="ECO:0000256" key="6">
    <source>
        <dbReference type="SAM" id="Phobius"/>
    </source>
</evidence>
<dbReference type="PANTHER" id="PTHR23513:SF6">
    <property type="entry name" value="MAJOR FACILITATOR SUPERFAMILY ASSOCIATED DOMAIN-CONTAINING PROTEIN"/>
    <property type="match status" value="1"/>
</dbReference>
<feature type="transmembrane region" description="Helical" evidence="6">
    <location>
        <begin position="301"/>
        <end position="323"/>
    </location>
</feature>
<evidence type="ECO:0000256" key="5">
    <source>
        <dbReference type="ARBA" id="ARBA00023136"/>
    </source>
</evidence>
<proteinExistence type="predicted"/>
<feature type="transmembrane region" description="Helical" evidence="6">
    <location>
        <begin position="141"/>
        <end position="161"/>
    </location>
</feature>
<name>A0A7G5FET8_9CORY</name>
<feature type="transmembrane region" description="Helical" evidence="6">
    <location>
        <begin position="335"/>
        <end position="357"/>
    </location>
</feature>
<dbReference type="Pfam" id="PF00083">
    <property type="entry name" value="Sugar_tr"/>
    <property type="match status" value="1"/>
</dbReference>
<dbReference type="Pfam" id="PF07690">
    <property type="entry name" value="MFS_1"/>
    <property type="match status" value="1"/>
</dbReference>
<feature type="transmembrane region" description="Helical" evidence="6">
    <location>
        <begin position="207"/>
        <end position="227"/>
    </location>
</feature>
<dbReference type="PANTHER" id="PTHR23513">
    <property type="entry name" value="INTEGRAL MEMBRANE EFFLUX PROTEIN-RELATED"/>
    <property type="match status" value="1"/>
</dbReference>
<evidence type="ECO:0000313" key="8">
    <source>
        <dbReference type="EMBL" id="QMV85129.1"/>
    </source>
</evidence>
<dbReference type="GO" id="GO:0005886">
    <property type="term" value="C:plasma membrane"/>
    <property type="evidence" value="ECO:0007669"/>
    <property type="project" value="UniProtKB-SubCell"/>
</dbReference>
<dbReference type="GO" id="GO:0022857">
    <property type="term" value="F:transmembrane transporter activity"/>
    <property type="evidence" value="ECO:0007669"/>
    <property type="project" value="InterPro"/>
</dbReference>
<accession>A0A7G5FET8</accession>
<evidence type="ECO:0000313" key="9">
    <source>
        <dbReference type="Proteomes" id="UP000515570"/>
    </source>
</evidence>
<dbReference type="Proteomes" id="UP000515570">
    <property type="component" value="Chromosome"/>
</dbReference>
<dbReference type="CDD" id="cd06173">
    <property type="entry name" value="MFS_MefA_like"/>
    <property type="match status" value="1"/>
</dbReference>
<comment type="subcellular location">
    <subcellularLocation>
        <location evidence="1">Cell membrane</location>
        <topology evidence="1">Multi-pass membrane protein</topology>
    </subcellularLocation>
</comment>
<dbReference type="RefSeq" id="WP_182385935.1">
    <property type="nucleotide sequence ID" value="NZ_CP059833.1"/>
</dbReference>
<evidence type="ECO:0000259" key="7">
    <source>
        <dbReference type="PROSITE" id="PS50850"/>
    </source>
</evidence>
<dbReference type="SUPFAM" id="SSF103473">
    <property type="entry name" value="MFS general substrate transporter"/>
    <property type="match status" value="1"/>
</dbReference>
<keyword evidence="9" id="KW-1185">Reference proteome</keyword>
<organism evidence="8 9">
    <name type="scientific">Corynebacterium hindlerae</name>
    <dbReference type="NCBI Taxonomy" id="699041"/>
    <lineage>
        <taxon>Bacteria</taxon>
        <taxon>Bacillati</taxon>
        <taxon>Actinomycetota</taxon>
        <taxon>Actinomycetes</taxon>
        <taxon>Mycobacteriales</taxon>
        <taxon>Corynebacteriaceae</taxon>
        <taxon>Corynebacterium</taxon>
    </lineage>
</organism>
<dbReference type="InterPro" id="IPR005828">
    <property type="entry name" value="MFS_sugar_transport-like"/>
</dbReference>
<dbReference type="AlphaFoldDB" id="A0A7G5FET8"/>
<dbReference type="InterPro" id="IPR011701">
    <property type="entry name" value="MFS"/>
</dbReference>
<keyword evidence="5 6" id="KW-0472">Membrane</keyword>
<dbReference type="Gene3D" id="1.20.1250.20">
    <property type="entry name" value="MFS general substrate transporter like domains"/>
    <property type="match status" value="1"/>
</dbReference>
<sequence>MKLNAWLYLASAGASMLGNSVVQIVWPWLVLNRTGDPAAAGMVATVIAVPALLFAIVGGHLVDSVGRKRMSVVSDVVSSVSVASVVVVDYVFGLNLWWFIALGIVGAVGDIPGMAARNALITDIAKDSGVTVSRLSGFNQSLVGITFLLGPALAGALMSVLSIELVLWITAACSLLAAVLTALLRLSGEAPVAEEEVFKGWRAWGSLLQIAPVRMLAVMTLVSGMLVGPLLTVLLPAQFESLGRPVLLGLSMSSFAVGMIVISMAVSAVGLAYRRRAWIIAIALLAISFGCTAFLDTTWLVFLGMFVAGLGSGLTGPIVTLVVTEETPESMRGRAFSLFTAINLFATPIGLSLATLALKFYSIYWLAVALLVVWLPVAVWAIVRGARVLPHYRSASLVE</sequence>
<dbReference type="InterPro" id="IPR036259">
    <property type="entry name" value="MFS_trans_sf"/>
</dbReference>
<feature type="transmembrane region" description="Helical" evidence="6">
    <location>
        <begin position="98"/>
        <end position="120"/>
    </location>
</feature>
<evidence type="ECO:0000256" key="1">
    <source>
        <dbReference type="ARBA" id="ARBA00004651"/>
    </source>
</evidence>
<keyword evidence="2" id="KW-1003">Cell membrane</keyword>
<feature type="domain" description="Major facilitator superfamily (MFS) profile" evidence="7">
    <location>
        <begin position="212"/>
        <end position="399"/>
    </location>
</feature>
<evidence type="ECO:0000256" key="3">
    <source>
        <dbReference type="ARBA" id="ARBA00022692"/>
    </source>
</evidence>
<feature type="transmembrane region" description="Helical" evidence="6">
    <location>
        <begin position="363"/>
        <end position="383"/>
    </location>
</feature>
<feature type="transmembrane region" description="Helical" evidence="6">
    <location>
        <begin position="167"/>
        <end position="186"/>
    </location>
</feature>
<evidence type="ECO:0000256" key="4">
    <source>
        <dbReference type="ARBA" id="ARBA00022989"/>
    </source>
</evidence>
<feature type="transmembrane region" description="Helical" evidence="6">
    <location>
        <begin position="38"/>
        <end position="60"/>
    </location>
</feature>
<gene>
    <name evidence="8" type="ORF">HW450_12520</name>
</gene>
<feature type="transmembrane region" description="Helical" evidence="6">
    <location>
        <begin position="7"/>
        <end position="26"/>
    </location>
</feature>
<feature type="transmembrane region" description="Helical" evidence="6">
    <location>
        <begin position="72"/>
        <end position="92"/>
    </location>
</feature>
<feature type="transmembrane region" description="Helical" evidence="6">
    <location>
        <begin position="247"/>
        <end position="270"/>
    </location>
</feature>
<evidence type="ECO:0000256" key="2">
    <source>
        <dbReference type="ARBA" id="ARBA00022475"/>
    </source>
</evidence>
<keyword evidence="4 6" id="KW-1133">Transmembrane helix</keyword>
<protein>
    <submittedName>
        <fullName evidence="8">MFS transporter</fullName>
    </submittedName>
</protein>